<dbReference type="PANTHER" id="PTHR11432">
    <property type="entry name" value="NADH DEHYDROGENASE SUBUNIT 1"/>
    <property type="match status" value="1"/>
</dbReference>
<dbReference type="PROSITE" id="PS00667">
    <property type="entry name" value="COMPLEX1_ND1_1"/>
    <property type="match status" value="1"/>
</dbReference>
<dbReference type="GO" id="GO:0008137">
    <property type="term" value="F:NADH dehydrogenase (ubiquinone) activity"/>
    <property type="evidence" value="ECO:0007669"/>
    <property type="project" value="UniProtKB-EC"/>
</dbReference>
<feature type="transmembrane region" description="Helical" evidence="14">
    <location>
        <begin position="254"/>
        <end position="275"/>
    </location>
</feature>
<evidence type="ECO:0000256" key="7">
    <source>
        <dbReference type="ARBA" id="ARBA00022982"/>
    </source>
</evidence>
<proteinExistence type="inferred from homology"/>
<name>A0MJH2_PELSA</name>
<dbReference type="Pfam" id="PF00146">
    <property type="entry name" value="NADHdh"/>
    <property type="match status" value="1"/>
</dbReference>
<reference evidence="15" key="1">
    <citation type="journal article" date="2008" name="Biol. J. Linn. Soc. Lond.">
        <title>Morphological, mitochondrial DNA and allozyme evolution in representative amphibians and reptiles inhabiting each side of the Strait of Gibraltar.</title>
        <authorList>
            <person name="Busack S.D."/>
            <person name="Lawson R."/>
        </authorList>
    </citation>
    <scope>NUCLEOTIDE SEQUENCE</scope>
</reference>
<gene>
    <name evidence="15" type="primary">ND1</name>
</gene>
<dbReference type="HAMAP" id="MF_01350">
    <property type="entry name" value="NDH1_NuoH"/>
    <property type="match status" value="1"/>
</dbReference>
<evidence type="ECO:0000256" key="11">
    <source>
        <dbReference type="ARBA" id="ARBA00049551"/>
    </source>
</evidence>
<keyword evidence="6 12" id="KW-0812">Transmembrane</keyword>
<keyword evidence="13" id="KW-0830">Ubiquinone</keyword>
<evidence type="ECO:0000256" key="14">
    <source>
        <dbReference type="SAM" id="Phobius"/>
    </source>
</evidence>
<evidence type="ECO:0000256" key="5">
    <source>
        <dbReference type="ARBA" id="ARBA00022660"/>
    </source>
</evidence>
<evidence type="ECO:0000256" key="2">
    <source>
        <dbReference type="ARBA" id="ARBA00010535"/>
    </source>
</evidence>
<sequence>MKSLLIHLLPLLYIAPILLAVAFLTLIERKILGYMQHRKGPNVVGPYGLLQPIADGLKLFIKEPIRPSTSSQILFILAPTLALTLAMTMWIPFPLPIPFSDLNLSILFILAISSLTVYTILGSGWASNSKYALIGALRAVAQTISYEVTLALIILCAIFMVGGFTLPTFNFSQQYMWLIFPLWPLAFMWFVSTLAETNRAPFDLTEGESELVSGFNVEYAGGPFALFFLAEYANILMMNTLSTIIFLGSHLPSLALSTTLLMTKASILSLCFLWVRASYPRFRYDQLMHLVWKNFLPLTLALVIFHISMPISLLFTPPLPWK</sequence>
<evidence type="ECO:0000256" key="13">
    <source>
        <dbReference type="RuleBase" id="RU000473"/>
    </source>
</evidence>
<comment type="similarity">
    <text evidence="2 12">Belongs to the complex I subunit 1 family.</text>
</comment>
<dbReference type="InterPro" id="IPR001694">
    <property type="entry name" value="NADH_UbQ_OxRdtase_su1/FPO"/>
</dbReference>
<keyword evidence="5" id="KW-0679">Respiratory chain</keyword>
<geneLocation type="mitochondrion" evidence="15"/>
<comment type="subcellular location">
    <subcellularLocation>
        <location evidence="1">Membrane</location>
        <topology evidence="1">Multi-pass membrane protein</topology>
    </subcellularLocation>
    <subcellularLocation>
        <location evidence="12">Mitochondrion inner membrane</location>
        <topology evidence="12">Multi-pass membrane protein</topology>
    </subcellularLocation>
</comment>
<evidence type="ECO:0000256" key="1">
    <source>
        <dbReference type="ARBA" id="ARBA00004141"/>
    </source>
</evidence>
<evidence type="ECO:0000256" key="9">
    <source>
        <dbReference type="ARBA" id="ARBA00023027"/>
    </source>
</evidence>
<dbReference type="EMBL" id="DQ902202">
    <property type="protein sequence ID" value="ABK35738.1"/>
    <property type="molecule type" value="Genomic_DNA"/>
</dbReference>
<keyword evidence="7" id="KW-0249">Electron transport</keyword>
<accession>A0MJH2</accession>
<evidence type="ECO:0000256" key="6">
    <source>
        <dbReference type="ARBA" id="ARBA00022692"/>
    </source>
</evidence>
<feature type="transmembrane region" description="Helical" evidence="14">
    <location>
        <begin position="105"/>
        <end position="127"/>
    </location>
</feature>
<dbReference type="AlphaFoldDB" id="A0MJH2"/>
<dbReference type="PROSITE" id="PS00668">
    <property type="entry name" value="COMPLEX1_ND1_2"/>
    <property type="match status" value="1"/>
</dbReference>
<evidence type="ECO:0000256" key="3">
    <source>
        <dbReference type="ARBA" id="ARBA00012944"/>
    </source>
</evidence>
<feature type="transmembrane region" description="Helical" evidence="14">
    <location>
        <begin position="73"/>
        <end position="93"/>
    </location>
</feature>
<comment type="catalytic activity">
    <reaction evidence="11 13">
        <text>a ubiquinone + NADH + 5 H(+)(in) = a ubiquinol + NAD(+) + 4 H(+)(out)</text>
        <dbReference type="Rhea" id="RHEA:29091"/>
        <dbReference type="Rhea" id="RHEA-COMP:9565"/>
        <dbReference type="Rhea" id="RHEA-COMP:9566"/>
        <dbReference type="ChEBI" id="CHEBI:15378"/>
        <dbReference type="ChEBI" id="CHEBI:16389"/>
        <dbReference type="ChEBI" id="CHEBI:17976"/>
        <dbReference type="ChEBI" id="CHEBI:57540"/>
        <dbReference type="ChEBI" id="CHEBI:57945"/>
        <dbReference type="EC" id="7.1.1.2"/>
    </reaction>
</comment>
<keyword evidence="5" id="KW-0813">Transport</keyword>
<evidence type="ECO:0000256" key="12">
    <source>
        <dbReference type="RuleBase" id="RU000471"/>
    </source>
</evidence>
<dbReference type="GO" id="GO:0005743">
    <property type="term" value="C:mitochondrial inner membrane"/>
    <property type="evidence" value="ECO:0007669"/>
    <property type="project" value="UniProtKB-SubCell"/>
</dbReference>
<feature type="transmembrane region" description="Helical" evidence="14">
    <location>
        <begin position="6"/>
        <end position="27"/>
    </location>
</feature>
<dbReference type="EC" id="7.1.1.2" evidence="3 13"/>
<organism evidence="15">
    <name type="scientific">Pelophylax saharicus</name>
    <name type="common">Sahara frog</name>
    <name type="synonym">Rana saharica</name>
    <dbReference type="NCBI Taxonomy" id="70019"/>
    <lineage>
        <taxon>Eukaryota</taxon>
        <taxon>Metazoa</taxon>
        <taxon>Chordata</taxon>
        <taxon>Craniata</taxon>
        <taxon>Vertebrata</taxon>
        <taxon>Euteleostomi</taxon>
        <taxon>Amphibia</taxon>
        <taxon>Batrachia</taxon>
        <taxon>Anura</taxon>
        <taxon>Neobatrachia</taxon>
        <taxon>Ranoidea</taxon>
        <taxon>Ranidae</taxon>
        <taxon>Pelophylax</taxon>
    </lineage>
</organism>
<keyword evidence="13 15" id="KW-0496">Mitochondrion</keyword>
<feature type="transmembrane region" description="Helical" evidence="14">
    <location>
        <begin position="175"/>
        <end position="195"/>
    </location>
</feature>
<keyword evidence="8 14" id="KW-1133">Transmembrane helix</keyword>
<feature type="transmembrane region" description="Helical" evidence="14">
    <location>
        <begin position="148"/>
        <end position="169"/>
    </location>
</feature>
<feature type="transmembrane region" description="Helical" evidence="14">
    <location>
        <begin position="224"/>
        <end position="248"/>
    </location>
</feature>
<dbReference type="GO" id="GO:0003954">
    <property type="term" value="F:NADH dehydrogenase activity"/>
    <property type="evidence" value="ECO:0007669"/>
    <property type="project" value="TreeGrafter"/>
</dbReference>
<protein>
    <recommendedName>
        <fullName evidence="4 13">NADH-ubiquinone oxidoreductase chain 1</fullName>
        <ecNumber evidence="3 13">7.1.1.2</ecNumber>
    </recommendedName>
</protein>
<dbReference type="InterPro" id="IPR018086">
    <property type="entry name" value="NADH_UbQ_OxRdtase_su1_CS"/>
</dbReference>
<keyword evidence="10 14" id="KW-0472">Membrane</keyword>
<feature type="transmembrane region" description="Helical" evidence="14">
    <location>
        <begin position="295"/>
        <end position="315"/>
    </location>
</feature>
<dbReference type="PANTHER" id="PTHR11432:SF3">
    <property type="entry name" value="NADH-UBIQUINONE OXIDOREDUCTASE CHAIN 1"/>
    <property type="match status" value="1"/>
</dbReference>
<evidence type="ECO:0000313" key="15">
    <source>
        <dbReference type="EMBL" id="ABK35738.1"/>
    </source>
</evidence>
<evidence type="ECO:0000256" key="8">
    <source>
        <dbReference type="ARBA" id="ARBA00022989"/>
    </source>
</evidence>
<evidence type="ECO:0000256" key="10">
    <source>
        <dbReference type="ARBA" id="ARBA00023136"/>
    </source>
</evidence>
<keyword evidence="9 12" id="KW-0520">NAD</keyword>
<evidence type="ECO:0000256" key="4">
    <source>
        <dbReference type="ARBA" id="ARBA00021009"/>
    </source>
</evidence>
<dbReference type="GO" id="GO:0009060">
    <property type="term" value="P:aerobic respiration"/>
    <property type="evidence" value="ECO:0007669"/>
    <property type="project" value="TreeGrafter"/>
</dbReference>